<dbReference type="InterPro" id="IPR008949">
    <property type="entry name" value="Isoprenoid_synthase_dom_sf"/>
</dbReference>
<sequence length="239" mass="26187">MVKPKFTLIWPSFSGIARGMAPPDTPVSPLVTLASGYGDRQVRGWCQALFAFDAQMAGIVLQAREPMLAQIRLQWWHDVLAKPVSERPSANPVLAALLPIEAQGLNLLAALGPVIRGWETALELEDEAAIFHFAQGRGQLLQAFATQCPGAGTADLQAIGQAWAIWDMVRFHRRTPALDAAFLRLDVVRLGSIRLPRSLRPLSIIALAVRLDIARARLDRPWAGPGLFARLVWHGVTGR</sequence>
<dbReference type="SUPFAM" id="SSF48576">
    <property type="entry name" value="Terpenoid synthases"/>
    <property type="match status" value="1"/>
</dbReference>
<dbReference type="EMBL" id="QJJM01000012">
    <property type="protein sequence ID" value="PXW71583.1"/>
    <property type="molecule type" value="Genomic_DNA"/>
</dbReference>
<name>A0A2V3UTS2_9SPHN</name>
<evidence type="ECO:0000313" key="2">
    <source>
        <dbReference type="Proteomes" id="UP000248014"/>
    </source>
</evidence>
<proteinExistence type="predicted"/>
<reference evidence="1 2" key="1">
    <citation type="submission" date="2018-05" db="EMBL/GenBank/DDBJ databases">
        <title>Genomic Encyclopedia of Type Strains, Phase IV (KMG-IV): sequencing the most valuable type-strain genomes for metagenomic binning, comparative biology and taxonomic classification.</title>
        <authorList>
            <person name="Goeker M."/>
        </authorList>
    </citation>
    <scope>NUCLEOTIDE SEQUENCE [LARGE SCALE GENOMIC DNA]</scope>
    <source>
        <strain evidence="1 2">DSM 3183</strain>
    </source>
</reference>
<dbReference type="Proteomes" id="UP000248014">
    <property type="component" value="Unassembled WGS sequence"/>
</dbReference>
<keyword evidence="2" id="KW-1185">Reference proteome</keyword>
<accession>A0A2V3UTS2</accession>
<organism evidence="1 2">
    <name type="scientific">Blastomonas natatoria</name>
    <dbReference type="NCBI Taxonomy" id="34015"/>
    <lineage>
        <taxon>Bacteria</taxon>
        <taxon>Pseudomonadati</taxon>
        <taxon>Pseudomonadota</taxon>
        <taxon>Alphaproteobacteria</taxon>
        <taxon>Sphingomonadales</taxon>
        <taxon>Sphingomonadaceae</taxon>
        <taxon>Blastomonas</taxon>
    </lineage>
</organism>
<dbReference type="AlphaFoldDB" id="A0A2V3UTS2"/>
<protein>
    <submittedName>
        <fullName evidence="1">Phytoene synthase</fullName>
    </submittedName>
</protein>
<comment type="caution">
    <text evidence="1">The sequence shown here is derived from an EMBL/GenBank/DDBJ whole genome shotgun (WGS) entry which is preliminary data.</text>
</comment>
<evidence type="ECO:0000313" key="1">
    <source>
        <dbReference type="EMBL" id="PXW71583.1"/>
    </source>
</evidence>
<gene>
    <name evidence="1" type="ORF">C7451_11227</name>
</gene>